<evidence type="ECO:0000313" key="3">
    <source>
        <dbReference type="Proteomes" id="UP001597476"/>
    </source>
</evidence>
<protein>
    <recommendedName>
        <fullName evidence="4">Outer membrane lipoprotein-sorting protein</fullName>
    </recommendedName>
</protein>
<evidence type="ECO:0000256" key="1">
    <source>
        <dbReference type="SAM" id="SignalP"/>
    </source>
</evidence>
<sequence>MKRTLKFSFSISLITLLFTGNSDLNAQVYADETSKSLIDAMVEVNGGYQKLASKKDIQFKYVYDNYDAGKDVSLERHIIDGEHSWAQYNTHQRNVLPKQKGVAQQALVDGKPMLTFDGKSITDEKALGGTVFLRKVNFYWFTMMYKLQDPGTNYKYLGTEEANGITYDKVSLTYDADITKKEKNDEYILYFNPETHLVDWFYFSLPDWGINDPILKMTLEYEIIDGLHVSTVRKSFVPNEKGEYHDNGTYTFSEIKFNNGFRKEDFILK</sequence>
<evidence type="ECO:0008006" key="4">
    <source>
        <dbReference type="Google" id="ProtNLM"/>
    </source>
</evidence>
<name>A0ABW5TAI1_9FLAO</name>
<proteinExistence type="predicted"/>
<keyword evidence="3" id="KW-1185">Reference proteome</keyword>
<organism evidence="2 3">
    <name type="scientific">Hyunsoonleella rubra</name>
    <dbReference type="NCBI Taxonomy" id="1737062"/>
    <lineage>
        <taxon>Bacteria</taxon>
        <taxon>Pseudomonadati</taxon>
        <taxon>Bacteroidota</taxon>
        <taxon>Flavobacteriia</taxon>
        <taxon>Flavobacteriales</taxon>
        <taxon>Flavobacteriaceae</taxon>
    </lineage>
</organism>
<dbReference type="RefSeq" id="WP_380290547.1">
    <property type="nucleotide sequence ID" value="NZ_JBHULY010000013.1"/>
</dbReference>
<evidence type="ECO:0000313" key="2">
    <source>
        <dbReference type="EMBL" id="MFD2726016.1"/>
    </source>
</evidence>
<gene>
    <name evidence="2" type="ORF">ACFSR8_07295</name>
</gene>
<accession>A0ABW5TAI1</accession>
<feature type="chain" id="PRO_5047227438" description="Outer membrane lipoprotein-sorting protein" evidence="1">
    <location>
        <begin position="27"/>
        <end position="269"/>
    </location>
</feature>
<dbReference type="Proteomes" id="UP001597476">
    <property type="component" value="Unassembled WGS sequence"/>
</dbReference>
<reference evidence="3" key="1">
    <citation type="journal article" date="2019" name="Int. J. Syst. Evol. Microbiol.">
        <title>The Global Catalogue of Microorganisms (GCM) 10K type strain sequencing project: providing services to taxonomists for standard genome sequencing and annotation.</title>
        <authorList>
            <consortium name="The Broad Institute Genomics Platform"/>
            <consortium name="The Broad Institute Genome Sequencing Center for Infectious Disease"/>
            <person name="Wu L."/>
            <person name="Ma J."/>
        </authorList>
    </citation>
    <scope>NUCLEOTIDE SEQUENCE [LARGE SCALE GENOMIC DNA]</scope>
    <source>
        <strain evidence="3">KCTC 42398</strain>
    </source>
</reference>
<comment type="caution">
    <text evidence="2">The sequence shown here is derived from an EMBL/GenBank/DDBJ whole genome shotgun (WGS) entry which is preliminary data.</text>
</comment>
<keyword evidence="1" id="KW-0732">Signal</keyword>
<dbReference type="EMBL" id="JBHULY010000013">
    <property type="protein sequence ID" value="MFD2726016.1"/>
    <property type="molecule type" value="Genomic_DNA"/>
</dbReference>
<feature type="signal peptide" evidence="1">
    <location>
        <begin position="1"/>
        <end position="26"/>
    </location>
</feature>